<dbReference type="PIRSF" id="PIRSF037495">
    <property type="entry name" value="Opine_OX_OoxA/HcnB"/>
    <property type="match status" value="1"/>
</dbReference>
<dbReference type="PRINTS" id="PR00368">
    <property type="entry name" value="FADPNR"/>
</dbReference>
<feature type="domain" description="FAD/NAD(P)-binding" evidence="3">
    <location>
        <begin position="13"/>
        <end position="334"/>
    </location>
</feature>
<dbReference type="InterPro" id="IPR023753">
    <property type="entry name" value="FAD/NAD-binding_dom"/>
</dbReference>
<dbReference type="InterPro" id="IPR017224">
    <property type="entry name" value="Opine_Oxase_asu/HCN_bsu"/>
</dbReference>
<dbReference type="EMBL" id="VLLP01000001">
    <property type="protein sequence ID" value="TWJ32366.1"/>
    <property type="molecule type" value="Genomic_DNA"/>
</dbReference>
<dbReference type="CDD" id="cd19946">
    <property type="entry name" value="GlpA-like_Fer2_BFD-like"/>
    <property type="match status" value="1"/>
</dbReference>
<protein>
    <submittedName>
        <fullName evidence="4">Hydrogen cyanide synthase HcnB</fullName>
    </submittedName>
</protein>
<dbReference type="RefSeq" id="WP_186500137.1">
    <property type="nucleotide sequence ID" value="NZ_AP023438.1"/>
</dbReference>
<dbReference type="PRINTS" id="PR00411">
    <property type="entry name" value="PNDRDTASEI"/>
</dbReference>
<dbReference type="Gene3D" id="1.10.10.1100">
    <property type="entry name" value="BFD-like [2Fe-2S]-binding domain"/>
    <property type="match status" value="1"/>
</dbReference>
<dbReference type="Proteomes" id="UP000319728">
    <property type="component" value="Unassembled WGS sequence"/>
</dbReference>
<dbReference type="PANTHER" id="PTHR42949:SF3">
    <property type="entry name" value="ANAEROBIC GLYCEROL-3-PHOSPHATE DEHYDROGENASE SUBUNIT B"/>
    <property type="match status" value="1"/>
</dbReference>
<dbReference type="AlphaFoldDB" id="A0A562WQD8"/>
<keyword evidence="1" id="KW-0560">Oxidoreductase</keyword>
<dbReference type="InterPro" id="IPR007419">
    <property type="entry name" value="BFD-like_2Fe2S-bd_dom"/>
</dbReference>
<evidence type="ECO:0000256" key="1">
    <source>
        <dbReference type="ARBA" id="ARBA00023002"/>
    </source>
</evidence>
<dbReference type="Pfam" id="PF07992">
    <property type="entry name" value="Pyr_redox_2"/>
    <property type="match status" value="1"/>
</dbReference>
<dbReference type="Pfam" id="PF04324">
    <property type="entry name" value="Fer2_BFD"/>
    <property type="match status" value="1"/>
</dbReference>
<proteinExistence type="predicted"/>
<evidence type="ECO:0000313" key="5">
    <source>
        <dbReference type="Proteomes" id="UP000319728"/>
    </source>
</evidence>
<dbReference type="Gene3D" id="3.50.50.60">
    <property type="entry name" value="FAD/NAD(P)-binding domain"/>
    <property type="match status" value="2"/>
</dbReference>
<dbReference type="InterPro" id="IPR036188">
    <property type="entry name" value="FAD/NAD-bd_sf"/>
</dbReference>
<comment type="caution">
    <text evidence="4">The sequence shown here is derived from an EMBL/GenBank/DDBJ whole genome shotgun (WGS) entry which is preliminary data.</text>
</comment>
<dbReference type="GO" id="GO:0016491">
    <property type="term" value="F:oxidoreductase activity"/>
    <property type="evidence" value="ECO:0007669"/>
    <property type="project" value="UniProtKB-KW"/>
</dbReference>
<name>A0A562WQD8_9ACTN</name>
<evidence type="ECO:0000259" key="2">
    <source>
        <dbReference type="Pfam" id="PF04324"/>
    </source>
</evidence>
<evidence type="ECO:0000313" key="4">
    <source>
        <dbReference type="EMBL" id="TWJ32366.1"/>
    </source>
</evidence>
<reference evidence="4 5" key="1">
    <citation type="submission" date="2019-07" db="EMBL/GenBank/DDBJ databases">
        <title>R&amp;d 2014.</title>
        <authorList>
            <person name="Klenk H.-P."/>
        </authorList>
    </citation>
    <scope>NUCLEOTIDE SEQUENCE [LARGE SCALE GENOMIC DNA]</scope>
    <source>
        <strain evidence="4 5">DSM 43912</strain>
    </source>
</reference>
<organism evidence="4 5">
    <name type="scientific">Micromonospora sagamiensis</name>
    <dbReference type="NCBI Taxonomy" id="47875"/>
    <lineage>
        <taxon>Bacteria</taxon>
        <taxon>Bacillati</taxon>
        <taxon>Actinomycetota</taxon>
        <taxon>Actinomycetes</taxon>
        <taxon>Micromonosporales</taxon>
        <taxon>Micromonosporaceae</taxon>
        <taxon>Micromonospora</taxon>
    </lineage>
</organism>
<evidence type="ECO:0000259" key="3">
    <source>
        <dbReference type="Pfam" id="PF07992"/>
    </source>
</evidence>
<dbReference type="SUPFAM" id="SSF51905">
    <property type="entry name" value="FAD/NAD(P)-binding domain"/>
    <property type="match status" value="1"/>
</dbReference>
<feature type="domain" description="BFD-like [2Fe-2S]-binding" evidence="2">
    <location>
        <begin position="394"/>
        <end position="443"/>
    </location>
</feature>
<dbReference type="PANTHER" id="PTHR42949">
    <property type="entry name" value="ANAEROBIC GLYCEROL-3-PHOSPHATE DEHYDROGENASE SUBUNIT B"/>
    <property type="match status" value="1"/>
</dbReference>
<sequence>MSAPTGASEVWPLVVVGGGPAGIAAATEAARTGLRCLLIDEAPRIGGQIYRDLPREFTVHDRRRLGRDHRRGDRLRAGLAEVGDLVEVRSGTTVLDIVDGRRLVCSSAETGPTEVIAERLVLATGAYDRPVPFPGWTLPGVITAGGTQALLKAMRVRPGERALVAGTGPLLLVVAGQLHRAGVRVVALLEAGRSAFTAGTLVRARRQWGMLTDGARYRFDLLRAGIPIRYNHTVFQAHGDGMLDSVTYGPVAPADWRPIREQASRVEVDLLVSGFGFVPGTELCELVGCRMVHLDRVGGWVPVRDTTMQTSVPGVFAVGDGAGVAGVLVAVEEGRIAGITAAEQAGRLTETEARRRRRPAERRLRSLTPVREALDEISYIRPGLSELATDATLLCRCEEVTRAEVRDAIDEGARNLQAVKLRTRLGMGACQGRNCAPSTTGLLCGATGCTPVDAGRINPRPPVKPVTLGTLAGQQGGRR</sequence>
<dbReference type="InterPro" id="IPR051691">
    <property type="entry name" value="Metab_Enz_Cyan_OpOx_G3PDH"/>
</dbReference>
<accession>A0A562WQD8</accession>
<dbReference type="InterPro" id="IPR041854">
    <property type="entry name" value="BFD-like_2Fe2S-bd_dom_sf"/>
</dbReference>
<gene>
    <name evidence="4" type="ORF">JD81_05941</name>
</gene>
<keyword evidence="5" id="KW-1185">Reference proteome</keyword>